<evidence type="ECO:0000313" key="1">
    <source>
        <dbReference type="EMBL" id="TKV69298.1"/>
    </source>
</evidence>
<dbReference type="RefSeq" id="WP_137436914.1">
    <property type="nucleotide sequence ID" value="NZ_SZYH01000001.1"/>
</dbReference>
<accession>A0A4U6R8C8</accession>
<gene>
    <name evidence="1" type="ORF">FDP08_14925</name>
</gene>
<keyword evidence="2" id="KW-1185">Reference proteome</keyword>
<dbReference type="OrthoDB" id="6368629at2"/>
<dbReference type="EMBL" id="SZYH01000001">
    <property type="protein sequence ID" value="TKV69298.1"/>
    <property type="molecule type" value="Genomic_DNA"/>
</dbReference>
<dbReference type="AlphaFoldDB" id="A0A4U6R8C8"/>
<sequence>MARKQFLDGTIRVGDISRIAGLRIKPVATGTGRAFQVIALPGEEIVYWSFWRGKVNRFAIKQSEKLKVPVDFESDLYGQSLKFKYRYEPSEYIFGGLFCVATAGLFQVDTDSSNAMVALFSGLGLFQFVQAYRARTALKNL</sequence>
<dbReference type="Proteomes" id="UP000308488">
    <property type="component" value="Unassembled WGS sequence"/>
</dbReference>
<comment type="caution">
    <text evidence="1">The sequence shown here is derived from an EMBL/GenBank/DDBJ whole genome shotgun (WGS) entry which is preliminary data.</text>
</comment>
<organism evidence="1 2">
    <name type="scientific">Marinobacter panjinensis</name>
    <dbReference type="NCBI Taxonomy" id="2576384"/>
    <lineage>
        <taxon>Bacteria</taxon>
        <taxon>Pseudomonadati</taxon>
        <taxon>Pseudomonadota</taxon>
        <taxon>Gammaproteobacteria</taxon>
        <taxon>Pseudomonadales</taxon>
        <taxon>Marinobacteraceae</taxon>
        <taxon>Marinobacter</taxon>
    </lineage>
</organism>
<name>A0A4U6R8C8_9GAMM</name>
<evidence type="ECO:0000313" key="2">
    <source>
        <dbReference type="Proteomes" id="UP000308488"/>
    </source>
</evidence>
<protein>
    <submittedName>
        <fullName evidence="1">Uncharacterized protein</fullName>
    </submittedName>
</protein>
<reference evidence="1 2" key="1">
    <citation type="submission" date="2019-05" db="EMBL/GenBank/DDBJ databases">
        <title>Marinobacter panjinensis sp. nov., a moderately halophilic bacterium isolated from sea tidal flat environment.</title>
        <authorList>
            <person name="Yang W."/>
            <person name="An M."/>
            <person name="He W."/>
            <person name="Luo X."/>
            <person name="Zhu L."/>
            <person name="Chen G."/>
            <person name="Zhang Y."/>
            <person name="Wang Y."/>
        </authorList>
    </citation>
    <scope>NUCLEOTIDE SEQUENCE [LARGE SCALE GENOMIC DNA]</scope>
    <source>
        <strain evidence="1 2">PJ-16</strain>
    </source>
</reference>
<proteinExistence type="predicted"/>